<dbReference type="Proteomes" id="UP000187412">
    <property type="component" value="Unassembled WGS sequence"/>
</dbReference>
<keyword evidence="5" id="KW-0472">Membrane</keyword>
<organism evidence="9 10">
    <name type="scientific">Paenibacillus borealis</name>
    <dbReference type="NCBI Taxonomy" id="160799"/>
    <lineage>
        <taxon>Bacteria</taxon>
        <taxon>Bacillati</taxon>
        <taxon>Bacillota</taxon>
        <taxon>Bacilli</taxon>
        <taxon>Bacillales</taxon>
        <taxon>Paenibacillaceae</taxon>
        <taxon>Paenibacillus</taxon>
    </lineage>
</organism>
<feature type="domain" description="F5/8 type C" evidence="8">
    <location>
        <begin position="188"/>
        <end position="343"/>
    </location>
</feature>
<sequence length="487" mass="54015">MKLLKKACLISSILVLLCNLSQVYAEPADVESLKNNASYYQYSNGSSRLNYKISPSETTYYLYDSNGNTTKKISSKKPPMFTSSEYSGFEAYRLGDSSSSTFWSSNGHPVETGQEWVATDLGENHMISGISLTPRTTLGFPKDFKIQFSDNAVTWSDVPHQSYTNYVNNGSVQSFKFDSSVVARYVRVYATKLGKDDMGNYYFQLSEFNADLSNIAASSSLQGWSVNRLTDNNTSTLWSTPAHGSESATEWIAFDLGNMETVGSISLTPRGTYSFPKDFKIQTSNDALTWSDVPNQSYTNYVNNGSVQTFTFESSVLAKYIRVHATKLSKDDMGSYYFQLAEFKANITNVAASSSLIDWPASRLSDNNTATSWSSVAHNNESNTEWVILNLGSIKSVSGITLTSRATLSFPKDFSIQASNNAILWTDIPNQSYANYVNNGSAKNFNFTTPVSAKFIRIYAAKLNADDRGSYYFQLNEIKATLSSLKL</sequence>
<evidence type="ECO:0000256" key="2">
    <source>
        <dbReference type="ARBA" id="ARBA00004613"/>
    </source>
</evidence>
<dbReference type="InterPro" id="IPR000421">
    <property type="entry name" value="FA58C"/>
</dbReference>
<keyword evidence="6" id="KW-1015">Disulfide bond</keyword>
<accession>A0ABX3HEJ7</accession>
<dbReference type="Gene3D" id="2.60.120.260">
    <property type="entry name" value="Galactose-binding domain-like"/>
    <property type="match status" value="3"/>
</dbReference>
<dbReference type="RefSeq" id="WP_076110681.1">
    <property type="nucleotide sequence ID" value="NZ_MPTB01000012.1"/>
</dbReference>
<evidence type="ECO:0000256" key="5">
    <source>
        <dbReference type="ARBA" id="ARBA00023136"/>
    </source>
</evidence>
<feature type="signal peptide" evidence="7">
    <location>
        <begin position="1"/>
        <end position="25"/>
    </location>
</feature>
<feature type="chain" id="PRO_5045972241" description="F5/8 type C domain-containing protein" evidence="7">
    <location>
        <begin position="26"/>
        <end position="487"/>
    </location>
</feature>
<feature type="domain" description="F5/8 type C" evidence="8">
    <location>
        <begin position="61"/>
        <end position="187"/>
    </location>
</feature>
<gene>
    <name evidence="9" type="ORF">BSK56_11750</name>
</gene>
<reference evidence="9 10" key="1">
    <citation type="submission" date="2016-10" db="EMBL/GenBank/DDBJ databases">
        <title>Paenibacillus species isolates.</title>
        <authorList>
            <person name="Beno S.M."/>
        </authorList>
    </citation>
    <scope>NUCLEOTIDE SEQUENCE [LARGE SCALE GENOMIC DNA]</scope>
    <source>
        <strain evidence="9 10">FSL H7-0744</strain>
    </source>
</reference>
<keyword evidence="10" id="KW-1185">Reference proteome</keyword>
<dbReference type="InterPro" id="IPR050633">
    <property type="entry name" value="Neuropilin_MCO_CoagFactor"/>
</dbReference>
<evidence type="ECO:0000313" key="10">
    <source>
        <dbReference type="Proteomes" id="UP000187412"/>
    </source>
</evidence>
<dbReference type="PANTHER" id="PTHR46806:SF5">
    <property type="entry name" value="F5_8 TYPE C DOMAIN-CONTAINING PROTEIN"/>
    <property type="match status" value="1"/>
</dbReference>
<proteinExistence type="predicted"/>
<evidence type="ECO:0000259" key="8">
    <source>
        <dbReference type="PROSITE" id="PS50022"/>
    </source>
</evidence>
<comment type="caution">
    <text evidence="9">The sequence shown here is derived from an EMBL/GenBank/DDBJ whole genome shotgun (WGS) entry which is preliminary data.</text>
</comment>
<dbReference type="PANTHER" id="PTHR46806">
    <property type="entry name" value="F5/8 TYPE C DOMAIN-CONTAINING PROTEIN"/>
    <property type="match status" value="1"/>
</dbReference>
<keyword evidence="7" id="KW-0732">Signal</keyword>
<dbReference type="Pfam" id="PF00754">
    <property type="entry name" value="F5_F8_type_C"/>
    <property type="match status" value="3"/>
</dbReference>
<keyword evidence="3" id="KW-0964">Secreted</keyword>
<protein>
    <recommendedName>
        <fullName evidence="8">F5/8 type C domain-containing protein</fullName>
    </recommendedName>
</protein>
<evidence type="ECO:0000313" key="9">
    <source>
        <dbReference type="EMBL" id="OMD48440.1"/>
    </source>
</evidence>
<name>A0ABX3HEJ7_PAEBO</name>
<comment type="subcellular location">
    <subcellularLocation>
        <location evidence="1">Endomembrane system</location>
        <topology evidence="1">Peripheral membrane protein</topology>
    </subcellularLocation>
    <subcellularLocation>
        <location evidence="2">Secreted</location>
    </subcellularLocation>
</comment>
<dbReference type="PROSITE" id="PS50022">
    <property type="entry name" value="FA58C_3"/>
    <property type="match status" value="3"/>
</dbReference>
<dbReference type="EMBL" id="MPTB01000012">
    <property type="protein sequence ID" value="OMD48440.1"/>
    <property type="molecule type" value="Genomic_DNA"/>
</dbReference>
<evidence type="ECO:0000256" key="4">
    <source>
        <dbReference type="ARBA" id="ARBA00022889"/>
    </source>
</evidence>
<keyword evidence="4" id="KW-0130">Cell adhesion</keyword>
<feature type="domain" description="F5/8 type C" evidence="8">
    <location>
        <begin position="362"/>
        <end position="480"/>
    </location>
</feature>
<evidence type="ECO:0000256" key="3">
    <source>
        <dbReference type="ARBA" id="ARBA00022525"/>
    </source>
</evidence>
<dbReference type="SUPFAM" id="SSF49785">
    <property type="entry name" value="Galactose-binding domain-like"/>
    <property type="match status" value="3"/>
</dbReference>
<evidence type="ECO:0000256" key="1">
    <source>
        <dbReference type="ARBA" id="ARBA00004184"/>
    </source>
</evidence>
<evidence type="ECO:0000256" key="6">
    <source>
        <dbReference type="ARBA" id="ARBA00023157"/>
    </source>
</evidence>
<evidence type="ECO:0000256" key="7">
    <source>
        <dbReference type="SAM" id="SignalP"/>
    </source>
</evidence>
<dbReference type="InterPro" id="IPR008979">
    <property type="entry name" value="Galactose-bd-like_sf"/>
</dbReference>